<evidence type="ECO:0000313" key="2">
    <source>
        <dbReference type="Proteomes" id="UP000018951"/>
    </source>
</evidence>
<protein>
    <submittedName>
        <fullName evidence="1">Uncharacterized protein</fullName>
    </submittedName>
</protein>
<dbReference type="Proteomes" id="UP000018951">
    <property type="component" value="Unassembled WGS sequence"/>
</dbReference>
<keyword evidence="2" id="KW-1185">Reference proteome</keyword>
<organism evidence="1 2">
    <name type="scientific">Candidatus Xenolissoclinum pacificiensis L6</name>
    <dbReference type="NCBI Taxonomy" id="1401685"/>
    <lineage>
        <taxon>Bacteria</taxon>
        <taxon>Pseudomonadati</taxon>
        <taxon>Pseudomonadota</taxon>
        <taxon>Alphaproteobacteria</taxon>
        <taxon>Rickettsiales</taxon>
        <taxon>Anaplasmataceae</taxon>
        <taxon>Candidatus Xenolissoclinum</taxon>
    </lineage>
</organism>
<name>W2UYS8_9RICK</name>
<reference evidence="1 2" key="1">
    <citation type="journal article" date="2013" name="PLoS ONE">
        <title>Bacterial endosymbiosis in a chordate host: long-term co-evolution and conservation of secondary metabolism.</title>
        <authorList>
            <person name="Kwan J.C."/>
            <person name="Schmidt E.W."/>
        </authorList>
    </citation>
    <scope>NUCLEOTIDE SEQUENCE [LARGE SCALE GENOMIC DNA]</scope>
    <source>
        <strain evidence="2">L6</strain>
    </source>
</reference>
<comment type="caution">
    <text evidence="1">The sequence shown here is derived from an EMBL/GenBank/DDBJ whole genome shotgun (WGS) entry which is preliminary data.</text>
</comment>
<accession>W2UYS8</accession>
<dbReference type="AlphaFoldDB" id="W2UYS8"/>
<gene>
    <name evidence="1" type="ORF">P857_755</name>
</gene>
<evidence type="ECO:0000313" key="1">
    <source>
        <dbReference type="EMBL" id="ETO91261.1"/>
    </source>
</evidence>
<dbReference type="EMBL" id="AXCJ01000008">
    <property type="protein sequence ID" value="ETO91261.1"/>
    <property type="molecule type" value="Genomic_DNA"/>
</dbReference>
<sequence length="41" mass="4803">MRDSLDLMHSICSTVVEDLDDETKLVVLFSLNRWEEIQGQH</sequence>
<proteinExistence type="predicted"/>
<dbReference type="STRING" id="1401685.P857_755"/>